<dbReference type="EMBL" id="SJPZ01000001">
    <property type="protein sequence ID" value="TWU67591.1"/>
    <property type="molecule type" value="Genomic_DNA"/>
</dbReference>
<accession>A0A5C6FYG3</accession>
<evidence type="ECO:0000313" key="7">
    <source>
        <dbReference type="Proteomes" id="UP000316476"/>
    </source>
</evidence>
<evidence type="ECO:0000259" key="5">
    <source>
        <dbReference type="Pfam" id="PF00535"/>
    </source>
</evidence>
<keyword evidence="4" id="KW-0472">Membrane</keyword>
<dbReference type="SUPFAM" id="SSF53448">
    <property type="entry name" value="Nucleotide-diphospho-sugar transferases"/>
    <property type="match status" value="1"/>
</dbReference>
<organism evidence="6 7">
    <name type="scientific">Crateriforma conspicua</name>
    <dbReference type="NCBI Taxonomy" id="2527996"/>
    <lineage>
        <taxon>Bacteria</taxon>
        <taxon>Pseudomonadati</taxon>
        <taxon>Planctomycetota</taxon>
        <taxon>Planctomycetia</taxon>
        <taxon>Planctomycetales</taxon>
        <taxon>Planctomycetaceae</taxon>
        <taxon>Crateriforma</taxon>
    </lineage>
</organism>
<dbReference type="PANTHER" id="PTHR43630:SF1">
    <property type="entry name" value="POLY-BETA-1,6-N-ACETYL-D-GLUCOSAMINE SYNTHASE"/>
    <property type="match status" value="1"/>
</dbReference>
<gene>
    <name evidence="6" type="ORF">V7x_31660</name>
</gene>
<dbReference type="GO" id="GO:0016757">
    <property type="term" value="F:glycosyltransferase activity"/>
    <property type="evidence" value="ECO:0007669"/>
    <property type="project" value="UniProtKB-KW"/>
</dbReference>
<reference evidence="6 7" key="1">
    <citation type="submission" date="2019-02" db="EMBL/GenBank/DDBJ databases">
        <title>Deep-cultivation of Planctomycetes and their phenomic and genomic characterization uncovers novel biology.</title>
        <authorList>
            <person name="Wiegand S."/>
            <person name="Jogler M."/>
            <person name="Boedeker C."/>
            <person name="Pinto D."/>
            <person name="Vollmers J."/>
            <person name="Rivas-Marin E."/>
            <person name="Kohn T."/>
            <person name="Peeters S.H."/>
            <person name="Heuer A."/>
            <person name="Rast P."/>
            <person name="Oberbeckmann S."/>
            <person name="Bunk B."/>
            <person name="Jeske O."/>
            <person name="Meyerdierks A."/>
            <person name="Storesund J.E."/>
            <person name="Kallscheuer N."/>
            <person name="Luecker S."/>
            <person name="Lage O.M."/>
            <person name="Pohl T."/>
            <person name="Merkel B.J."/>
            <person name="Hornburger P."/>
            <person name="Mueller R.-W."/>
            <person name="Bruemmer F."/>
            <person name="Labrenz M."/>
            <person name="Spormann A.M."/>
            <person name="Op Den Camp H."/>
            <person name="Overmann J."/>
            <person name="Amann R."/>
            <person name="Jetten M.S.M."/>
            <person name="Mascher T."/>
            <person name="Medema M.H."/>
            <person name="Devos D.P."/>
            <person name="Kaster A.-K."/>
            <person name="Ovreas L."/>
            <person name="Rohde M."/>
            <person name="Galperin M.Y."/>
            <person name="Jogler C."/>
        </authorList>
    </citation>
    <scope>NUCLEOTIDE SEQUENCE [LARGE SCALE GENOMIC DNA]</scope>
    <source>
        <strain evidence="6 7">V7</strain>
    </source>
</reference>
<evidence type="ECO:0000256" key="3">
    <source>
        <dbReference type="ARBA" id="ARBA00022679"/>
    </source>
</evidence>
<evidence type="ECO:0000256" key="1">
    <source>
        <dbReference type="ARBA" id="ARBA00006739"/>
    </source>
</evidence>
<proteinExistence type="inferred from homology"/>
<dbReference type="Pfam" id="PF00535">
    <property type="entry name" value="Glycos_transf_2"/>
    <property type="match status" value="1"/>
</dbReference>
<dbReference type="InterPro" id="IPR001173">
    <property type="entry name" value="Glyco_trans_2-like"/>
</dbReference>
<dbReference type="PANTHER" id="PTHR43630">
    <property type="entry name" value="POLY-BETA-1,6-N-ACETYL-D-GLUCOSAMINE SYNTHASE"/>
    <property type="match status" value="1"/>
</dbReference>
<feature type="transmembrane region" description="Helical" evidence="4">
    <location>
        <begin position="294"/>
        <end position="315"/>
    </location>
</feature>
<dbReference type="RefSeq" id="WP_231604645.1">
    <property type="nucleotide sequence ID" value="NZ_SJPZ01000001.1"/>
</dbReference>
<dbReference type="Gene3D" id="3.90.550.10">
    <property type="entry name" value="Spore Coat Polysaccharide Biosynthesis Protein SpsA, Chain A"/>
    <property type="match status" value="1"/>
</dbReference>
<keyword evidence="4" id="KW-0812">Transmembrane</keyword>
<name>A0A5C6FYG3_9PLAN</name>
<comment type="caution">
    <text evidence="6">The sequence shown here is derived from an EMBL/GenBank/DDBJ whole genome shotgun (WGS) entry which is preliminary data.</text>
</comment>
<evidence type="ECO:0000256" key="2">
    <source>
        <dbReference type="ARBA" id="ARBA00022676"/>
    </source>
</evidence>
<keyword evidence="4" id="KW-1133">Transmembrane helix</keyword>
<dbReference type="EC" id="2.4.1.-" evidence="6"/>
<protein>
    <submittedName>
        <fullName evidence="6">Beta-monoglucosyldiacylglycerol synthase</fullName>
        <ecNumber evidence="6">2.4.1.-</ecNumber>
    </submittedName>
</protein>
<dbReference type="AlphaFoldDB" id="A0A5C6FYG3"/>
<comment type="similarity">
    <text evidence="1">Belongs to the glycosyltransferase 2 family.</text>
</comment>
<feature type="domain" description="Glycosyltransferase 2-like" evidence="5">
    <location>
        <begin position="50"/>
        <end position="213"/>
    </location>
</feature>
<feature type="transmembrane region" description="Helical" evidence="4">
    <location>
        <begin position="321"/>
        <end position="340"/>
    </location>
</feature>
<keyword evidence="3 6" id="KW-0808">Transferase</keyword>
<evidence type="ECO:0000256" key="4">
    <source>
        <dbReference type="SAM" id="Phobius"/>
    </source>
</evidence>
<keyword evidence="2 6" id="KW-0328">Glycosyltransferase</keyword>
<sequence length="391" mass="42578">MLLIVGLVFVLVGLHTFTFYPLTLYLLKVIGGGANSADAPPSNGEWPDVSILVCAYNEQHGIGAKAKNLLELCEAYPGRATAFVYDDCSSDDTFKILENHADRLTLVRGECRSGKSTGMNRLVELTDAEIVVFSDANTLVDPKATVAFVESLRDPSVGCVCGTLQYYEDSGNTASFVSSAYWKLEELIKQLESDTGSVIGADGSLFAIRRALYRPAPADIIDDFHTSLSILCNGYLVKRCERAKAFEKAAVSSSEEFSRKKRIACRSVNCCRQLSSELKQLGGVDWYKLVSHKFLRWTSVGWLFLGAALIWSAIFSVCGDWGMVVAGGVLLVVVVGKWSGVRIVSQMLESLKLLCGCFLGVCQSYAGMRYQTWAPAASARSSSSSEHPVEC</sequence>
<evidence type="ECO:0000313" key="6">
    <source>
        <dbReference type="EMBL" id="TWU67591.1"/>
    </source>
</evidence>
<feature type="transmembrane region" description="Helical" evidence="4">
    <location>
        <begin position="6"/>
        <end position="27"/>
    </location>
</feature>
<dbReference type="InterPro" id="IPR029044">
    <property type="entry name" value="Nucleotide-diphossugar_trans"/>
</dbReference>
<dbReference type="Proteomes" id="UP000316476">
    <property type="component" value="Unassembled WGS sequence"/>
</dbReference>